<keyword evidence="5" id="KW-0285">Flavoprotein</keyword>
<feature type="binding site" evidence="13">
    <location>
        <position position="283"/>
    </location>
    <ligand>
        <name>FAD</name>
        <dbReference type="ChEBI" id="CHEBI:57692"/>
    </ligand>
</feature>
<evidence type="ECO:0000313" key="16">
    <source>
        <dbReference type="EMBL" id="ORZ05035.1"/>
    </source>
</evidence>
<evidence type="ECO:0000256" key="7">
    <source>
        <dbReference type="ARBA" id="ARBA00023002"/>
    </source>
</evidence>
<protein>
    <recommendedName>
        <fullName evidence="4">Glutathione reductase</fullName>
        <ecNumber evidence="3">1.8.1.7</ecNumber>
    </recommendedName>
</protein>
<feature type="active site" description="Proton acceptor" evidence="12">
    <location>
        <position position="421"/>
    </location>
</feature>
<dbReference type="GO" id="GO:0050660">
    <property type="term" value="F:flavin adenine dinucleotide binding"/>
    <property type="evidence" value="ECO:0007669"/>
    <property type="project" value="InterPro"/>
</dbReference>
<name>A0A1X2HY80_9FUNG</name>
<dbReference type="InterPro" id="IPR046952">
    <property type="entry name" value="GSHR/TRXR-like"/>
</dbReference>
<comment type="function">
    <text evidence="11">Catalyzes the reduction of glutathione disulfide (GSSG) to reduced glutathione (GSH). Constitutes the major mechanism to maintain a high GSH:GSSG ratio in the cytosol.</text>
</comment>
<dbReference type="SUPFAM" id="SSF51905">
    <property type="entry name" value="FAD/NAD(P)-binding domain"/>
    <property type="match status" value="1"/>
</dbReference>
<evidence type="ECO:0000256" key="12">
    <source>
        <dbReference type="PIRSR" id="PIRSR000350-2"/>
    </source>
</evidence>
<dbReference type="FunFam" id="3.30.390.30:FF:000003">
    <property type="entry name" value="Glutathione reductase"/>
    <property type="match status" value="1"/>
</dbReference>
<keyword evidence="8" id="KW-1015">Disulfide bond</keyword>
<comment type="catalytic activity">
    <reaction evidence="10">
        <text>2 glutathione + NADP(+) = glutathione disulfide + NADPH + H(+)</text>
        <dbReference type="Rhea" id="RHEA:11740"/>
        <dbReference type="ChEBI" id="CHEBI:15378"/>
        <dbReference type="ChEBI" id="CHEBI:57783"/>
        <dbReference type="ChEBI" id="CHEBI:57925"/>
        <dbReference type="ChEBI" id="CHEBI:58297"/>
        <dbReference type="ChEBI" id="CHEBI:58349"/>
        <dbReference type="EC" id="1.8.1.7"/>
    </reaction>
</comment>
<comment type="caution">
    <text evidence="16">The sequence shown here is derived from an EMBL/GenBank/DDBJ whole genome shotgun (WGS) entry which is preliminary data.</text>
</comment>
<evidence type="ECO:0000256" key="9">
    <source>
        <dbReference type="ARBA" id="ARBA00023284"/>
    </source>
</evidence>
<gene>
    <name evidence="16" type="ORF">BCR42DRAFT_338204</name>
</gene>
<accession>A0A1X2HY80</accession>
<dbReference type="EMBL" id="MCGE01000046">
    <property type="protein sequence ID" value="ORZ05035.1"/>
    <property type="molecule type" value="Genomic_DNA"/>
</dbReference>
<dbReference type="Gene3D" id="3.50.50.60">
    <property type="entry name" value="FAD/NAD(P)-binding domain"/>
    <property type="match status" value="2"/>
</dbReference>
<evidence type="ECO:0000259" key="15">
    <source>
        <dbReference type="Pfam" id="PF07992"/>
    </source>
</evidence>
<dbReference type="GO" id="GO:0005829">
    <property type="term" value="C:cytosol"/>
    <property type="evidence" value="ECO:0007669"/>
    <property type="project" value="TreeGrafter"/>
</dbReference>
<keyword evidence="17" id="KW-1185">Reference proteome</keyword>
<dbReference type="OrthoDB" id="5956163at2759"/>
<comment type="cofactor">
    <cofactor evidence="13">
        <name>FAD</name>
        <dbReference type="ChEBI" id="CHEBI:57692"/>
    </cofactor>
    <text evidence="13">Binds 1 FAD per subunit.</text>
</comment>
<dbReference type="STRING" id="90262.A0A1X2HY80"/>
<feature type="binding site" evidence="13">
    <location>
        <begin position="151"/>
        <end position="158"/>
    </location>
    <ligand>
        <name>NAD(+)</name>
        <dbReference type="ChEBI" id="CHEBI:57540"/>
    </ligand>
</feature>
<keyword evidence="13" id="KW-0520">NAD</keyword>
<dbReference type="Gene3D" id="3.30.390.30">
    <property type="match status" value="1"/>
</dbReference>
<evidence type="ECO:0000256" key="2">
    <source>
        <dbReference type="ARBA" id="ARBA00011738"/>
    </source>
</evidence>
<evidence type="ECO:0000259" key="14">
    <source>
        <dbReference type="Pfam" id="PF02852"/>
    </source>
</evidence>
<keyword evidence="13" id="KW-0547">Nucleotide-binding</keyword>
<dbReference type="Proteomes" id="UP000193560">
    <property type="component" value="Unassembled WGS sequence"/>
</dbReference>
<proteinExistence type="inferred from homology"/>
<keyword evidence="9" id="KW-0676">Redox-active center</keyword>
<evidence type="ECO:0000256" key="5">
    <source>
        <dbReference type="ARBA" id="ARBA00022630"/>
    </source>
</evidence>
<dbReference type="InterPro" id="IPR004099">
    <property type="entry name" value="Pyr_nucl-diS_OxRdtase_dimer"/>
</dbReference>
<dbReference type="PRINTS" id="PR00368">
    <property type="entry name" value="FADPNR"/>
</dbReference>
<dbReference type="InterPro" id="IPR036188">
    <property type="entry name" value="FAD/NAD-bd_sf"/>
</dbReference>
<dbReference type="GO" id="GO:0045454">
    <property type="term" value="P:cell redox homeostasis"/>
    <property type="evidence" value="ECO:0007669"/>
    <property type="project" value="InterPro"/>
</dbReference>
<comment type="similarity">
    <text evidence="1">Belongs to the class-I pyridine nucleotide-disulfide oxidoreductase family.</text>
</comment>
<feature type="domain" description="Pyridine nucleotide-disulphide oxidoreductase dimerisation" evidence="14">
    <location>
        <begin position="321"/>
        <end position="431"/>
    </location>
</feature>
<evidence type="ECO:0000256" key="6">
    <source>
        <dbReference type="ARBA" id="ARBA00022827"/>
    </source>
</evidence>
<dbReference type="InterPro" id="IPR016156">
    <property type="entry name" value="FAD/NAD-linked_Rdtase_dimer_sf"/>
</dbReference>
<dbReference type="GO" id="GO:0004362">
    <property type="term" value="F:glutathione-disulfide reductase (NADPH) activity"/>
    <property type="evidence" value="ECO:0007669"/>
    <property type="project" value="UniProtKB-EC"/>
</dbReference>
<keyword evidence="7" id="KW-0560">Oxidoreductase</keyword>
<evidence type="ECO:0000256" key="8">
    <source>
        <dbReference type="ARBA" id="ARBA00023157"/>
    </source>
</evidence>
<dbReference type="PANTHER" id="PTHR42737:SF2">
    <property type="entry name" value="GLUTATHIONE REDUCTASE"/>
    <property type="match status" value="1"/>
</dbReference>
<dbReference type="AlphaFoldDB" id="A0A1X2HY80"/>
<evidence type="ECO:0000256" key="11">
    <source>
        <dbReference type="ARBA" id="ARBA00056905"/>
    </source>
</evidence>
<dbReference type="EC" id="1.8.1.7" evidence="3"/>
<evidence type="ECO:0000256" key="1">
    <source>
        <dbReference type="ARBA" id="ARBA00007532"/>
    </source>
</evidence>
<comment type="subunit">
    <text evidence="2">Homodimer.</text>
</comment>
<feature type="binding site" evidence="13">
    <location>
        <position position="242"/>
    </location>
    <ligand>
        <name>NAD(+)</name>
        <dbReference type="ChEBI" id="CHEBI:57540"/>
    </ligand>
</feature>
<organism evidence="16 17">
    <name type="scientific">Absidia repens</name>
    <dbReference type="NCBI Taxonomy" id="90262"/>
    <lineage>
        <taxon>Eukaryota</taxon>
        <taxon>Fungi</taxon>
        <taxon>Fungi incertae sedis</taxon>
        <taxon>Mucoromycota</taxon>
        <taxon>Mucoromycotina</taxon>
        <taxon>Mucoromycetes</taxon>
        <taxon>Mucorales</taxon>
        <taxon>Cunninghamellaceae</taxon>
        <taxon>Absidia</taxon>
    </lineage>
</organism>
<sequence>MAPILPKHKEYDLVVIGGGSGGIASARPSIAESIHDATGYGFEVQPPKLDWASIKRRRDAYVKKLNGIYDTNLTKDGIEWFHGNASFIDAHTIELDFKDGSGAKKTLTTKRVLVATGGHAIFPSIPGASLGIDSDGFFDLEHQPKDVVVVGTGYIGIELAGIFHALGSHVTVVSRTTHILRPFDDVIRENLLQEMQRTGVDFCFNSHVTELVKQEGGKIQVKYDGDGQPKTLQTDTVLFAVGRAPNVDPLHLDKAGVQVNNRKEIVVDAYQKTSVDHIFALGDVCGNYELTPVAIAAGRKLMDRLYGGDKFKNVKLEYENIPTVVFGHPTCGTIGLTEDKAVEKYGQGNIKIYSSKFVNLYYGVLDYKQATAYKIIVTGAEEKVVGLHLFGKGSDEILQGFGVAIRMGATKNDFDSCVAIHPTAAEELVTMR</sequence>
<dbReference type="PANTHER" id="PTHR42737">
    <property type="entry name" value="GLUTATHIONE REDUCTASE"/>
    <property type="match status" value="1"/>
</dbReference>
<dbReference type="GO" id="GO:0005739">
    <property type="term" value="C:mitochondrion"/>
    <property type="evidence" value="ECO:0007669"/>
    <property type="project" value="TreeGrafter"/>
</dbReference>
<feature type="domain" description="FAD/NAD(P)-binding" evidence="15">
    <location>
        <begin position="11"/>
        <end position="298"/>
    </location>
</feature>
<dbReference type="FunFam" id="3.50.50.60:FF:000235">
    <property type="entry name" value="Glutathione reductase"/>
    <property type="match status" value="1"/>
</dbReference>
<dbReference type="Pfam" id="PF02852">
    <property type="entry name" value="Pyr_redox_dim"/>
    <property type="match status" value="1"/>
</dbReference>
<evidence type="ECO:0000256" key="10">
    <source>
        <dbReference type="ARBA" id="ARBA00049142"/>
    </source>
</evidence>
<evidence type="ECO:0000256" key="13">
    <source>
        <dbReference type="PIRSR" id="PIRSR000350-3"/>
    </source>
</evidence>
<dbReference type="GO" id="GO:0006749">
    <property type="term" value="P:glutathione metabolic process"/>
    <property type="evidence" value="ECO:0007669"/>
    <property type="project" value="TreeGrafter"/>
</dbReference>
<keyword evidence="6 13" id="KW-0274">FAD</keyword>
<dbReference type="GO" id="GO:0034599">
    <property type="term" value="P:cellular response to oxidative stress"/>
    <property type="evidence" value="ECO:0007669"/>
    <property type="project" value="TreeGrafter"/>
</dbReference>
<dbReference type="InterPro" id="IPR001100">
    <property type="entry name" value="Pyr_nuc-diS_OxRdtase"/>
</dbReference>
<dbReference type="PIRSF" id="PIRSF000350">
    <property type="entry name" value="Mercury_reductase_MerA"/>
    <property type="match status" value="1"/>
</dbReference>
<reference evidence="16 17" key="1">
    <citation type="submission" date="2016-07" db="EMBL/GenBank/DDBJ databases">
        <title>Pervasive Adenine N6-methylation of Active Genes in Fungi.</title>
        <authorList>
            <consortium name="DOE Joint Genome Institute"/>
            <person name="Mondo S.J."/>
            <person name="Dannebaum R.O."/>
            <person name="Kuo R.C."/>
            <person name="Labutti K."/>
            <person name="Haridas S."/>
            <person name="Kuo A."/>
            <person name="Salamov A."/>
            <person name="Ahrendt S.R."/>
            <person name="Lipzen A."/>
            <person name="Sullivan W."/>
            <person name="Andreopoulos W.B."/>
            <person name="Clum A."/>
            <person name="Lindquist E."/>
            <person name="Daum C."/>
            <person name="Ramamoorthy G.K."/>
            <person name="Gryganskyi A."/>
            <person name="Culley D."/>
            <person name="Magnuson J.K."/>
            <person name="James T.Y."/>
            <person name="O'Malley M.A."/>
            <person name="Stajich J.E."/>
            <person name="Spatafora J.W."/>
            <person name="Visel A."/>
            <person name="Grigoriev I.V."/>
        </authorList>
    </citation>
    <scope>NUCLEOTIDE SEQUENCE [LARGE SCALE GENOMIC DNA]</scope>
    <source>
        <strain evidence="16 17">NRRL 1336</strain>
    </source>
</reference>
<evidence type="ECO:0000256" key="3">
    <source>
        <dbReference type="ARBA" id="ARBA00012607"/>
    </source>
</evidence>
<dbReference type="SUPFAM" id="SSF55424">
    <property type="entry name" value="FAD/NAD-linked reductases, dimerisation (C-terminal) domain"/>
    <property type="match status" value="1"/>
</dbReference>
<dbReference type="PRINTS" id="PR00411">
    <property type="entry name" value="PNDRDTASEI"/>
</dbReference>
<evidence type="ECO:0000256" key="4">
    <source>
        <dbReference type="ARBA" id="ARBA00017111"/>
    </source>
</evidence>
<evidence type="ECO:0000313" key="17">
    <source>
        <dbReference type="Proteomes" id="UP000193560"/>
    </source>
</evidence>
<dbReference type="Pfam" id="PF07992">
    <property type="entry name" value="Pyr_redox_2"/>
    <property type="match status" value="1"/>
</dbReference>
<dbReference type="InterPro" id="IPR023753">
    <property type="entry name" value="FAD/NAD-binding_dom"/>
</dbReference>
<dbReference type="NCBIfam" id="NF004776">
    <property type="entry name" value="PRK06116.1"/>
    <property type="match status" value="1"/>
</dbReference>